<dbReference type="PANTHER" id="PTHR33295">
    <property type="entry name" value="ATPASE"/>
    <property type="match status" value="1"/>
</dbReference>
<reference evidence="2 3" key="1">
    <citation type="journal article" date="2017" name="ISME J.">
        <title>Potential for microbial H2 and metal transformations associated with novel bacteria and archaea in deep terrestrial subsurface sediments.</title>
        <authorList>
            <person name="Hernsdorf A.W."/>
            <person name="Amano Y."/>
            <person name="Miyakawa K."/>
            <person name="Ise K."/>
            <person name="Suzuki Y."/>
            <person name="Anantharaman K."/>
            <person name="Probst A."/>
            <person name="Burstein D."/>
            <person name="Thomas B.C."/>
            <person name="Banfield J.F."/>
        </authorList>
    </citation>
    <scope>NUCLEOTIDE SEQUENCE [LARGE SCALE GENOMIC DNA]</scope>
    <source>
        <strain evidence="2">HGW-Kuenenbacteria-1</strain>
    </source>
</reference>
<evidence type="ECO:0000313" key="2">
    <source>
        <dbReference type="EMBL" id="PKL72094.1"/>
    </source>
</evidence>
<sequence length="162" mass="19248">MVEVLHYLENAFLVFSVPIFSFKIKNQLLYPKKIYCIDSGLINILSFGFSQNIGKIYENLVFLELKRNSFVFGFDIFYWKNKIDKEVDFVILEKRKVKKLIQVCYEIKNEKTKNREISSLLEASMELKCKNLLIITSDYENEEKIKGKKIKFTSLFKFLLEN</sequence>
<feature type="domain" description="DUF4143" evidence="1">
    <location>
        <begin position="3"/>
        <end position="105"/>
    </location>
</feature>
<dbReference type="Proteomes" id="UP000233414">
    <property type="component" value="Unassembled WGS sequence"/>
</dbReference>
<dbReference type="Pfam" id="PF13635">
    <property type="entry name" value="DUF4143"/>
    <property type="match status" value="1"/>
</dbReference>
<organism evidence="2 3">
    <name type="scientific">Candidatus Kuenenbacteria bacterium HGW-Kuenenbacteria-1</name>
    <dbReference type="NCBI Taxonomy" id="2013812"/>
    <lineage>
        <taxon>Bacteria</taxon>
        <taxon>Candidatus Kueneniibacteriota</taxon>
    </lineage>
</organism>
<name>A0A2N1UMV9_9BACT</name>
<gene>
    <name evidence="2" type="ORF">CVV26_02995</name>
</gene>
<evidence type="ECO:0000313" key="3">
    <source>
        <dbReference type="Proteomes" id="UP000233414"/>
    </source>
</evidence>
<comment type="caution">
    <text evidence="2">The sequence shown here is derived from an EMBL/GenBank/DDBJ whole genome shotgun (WGS) entry which is preliminary data.</text>
</comment>
<dbReference type="PANTHER" id="PTHR33295:SF8">
    <property type="entry name" value="AAA+ ATPASE DOMAIN-CONTAINING PROTEIN"/>
    <property type="match status" value="1"/>
</dbReference>
<dbReference type="InterPro" id="IPR025420">
    <property type="entry name" value="DUF4143"/>
</dbReference>
<protein>
    <recommendedName>
        <fullName evidence="1">DUF4143 domain-containing protein</fullName>
    </recommendedName>
</protein>
<dbReference type="EMBL" id="PGYQ01000017">
    <property type="protein sequence ID" value="PKL72094.1"/>
    <property type="molecule type" value="Genomic_DNA"/>
</dbReference>
<accession>A0A2N1UMV9</accession>
<evidence type="ECO:0000259" key="1">
    <source>
        <dbReference type="Pfam" id="PF13635"/>
    </source>
</evidence>
<proteinExistence type="predicted"/>
<dbReference type="AlphaFoldDB" id="A0A2N1UMV9"/>